<name>A0A5C5ZXE2_9BACT</name>
<dbReference type="EMBL" id="SJPR01000014">
    <property type="protein sequence ID" value="TWT91796.1"/>
    <property type="molecule type" value="Genomic_DNA"/>
</dbReference>
<accession>A0A5C5ZXE2</accession>
<dbReference type="Proteomes" id="UP000317421">
    <property type="component" value="Unassembled WGS sequence"/>
</dbReference>
<evidence type="ECO:0000313" key="2">
    <source>
        <dbReference type="Proteomes" id="UP000317421"/>
    </source>
</evidence>
<organism evidence="1 2">
    <name type="scientific">Botrimarina colliarenosi</name>
    <dbReference type="NCBI Taxonomy" id="2528001"/>
    <lineage>
        <taxon>Bacteria</taxon>
        <taxon>Pseudomonadati</taxon>
        <taxon>Planctomycetota</taxon>
        <taxon>Planctomycetia</taxon>
        <taxon>Pirellulales</taxon>
        <taxon>Lacipirellulaceae</taxon>
        <taxon>Botrimarina</taxon>
    </lineage>
</organism>
<dbReference type="GO" id="GO:0000272">
    <property type="term" value="P:polysaccharide catabolic process"/>
    <property type="evidence" value="ECO:0007669"/>
    <property type="project" value="InterPro"/>
</dbReference>
<dbReference type="InterPro" id="IPR036439">
    <property type="entry name" value="Dockerin_dom_sf"/>
</dbReference>
<dbReference type="RefSeq" id="WP_146446845.1">
    <property type="nucleotide sequence ID" value="NZ_SJPR01000014.1"/>
</dbReference>
<dbReference type="SUPFAM" id="SSF51126">
    <property type="entry name" value="Pectin lyase-like"/>
    <property type="match status" value="1"/>
</dbReference>
<gene>
    <name evidence="1" type="ORF">Pla108_41740</name>
</gene>
<sequence length="845" mass="90734">MRLPTAQTPFTPSFSRWVARRGRRVPLVAFAAAALALAAGSAKAITFDLVYRGPNSGNPHPDALNHFVDTDGSQLIAHVAEAARRWSEIVRDPHTMRIEYYYANEANTPGTTATGPSFESIAFNNGAKNRTTFGAIRVYNQYDLWFDPTPEDDSEYDLSQKVVDDLTFDEEKAGITRGAGVGGVEVGYEGQRAGGAGGDMLRVMMHEIGHMMGITNWLEQGVIEADTDGDWDLRPNLISGRVLALKNDPGQQSMSRFHPELDYTLMGAATANRRKLISQADVLAAANVGLWSDIHFPRKNFLGSNGGSQDFHDGANWVGNRAPEADDQVFIRNGTRAVMTSDLRMESLQVDHNSKLAVFTPLARVTDRLTIGGEGVFGPHDGEVSIGQGAGLYARSVLIESGFVKLDDSTLRETAGGIENYGLIFGHGTVDVSTVLSNHGTLRADNGDLIITGPAIASPMIELSGTAPSRGVIEAFEGNIRIYIHNSSVFRGRMTIRGGYSIDLHSPWQLQPGAELELHGNGAGAATLKGAGVNLRSDVDVTGRARFEAAVNLSNGGQIDLDAGERVEFARATEVNGGRIEGVGRVVTESDFELNVGVIRVAELTLGSTMLVSGGILEAGLIDATGGSTNLDGGRIEFGEYRGKLEQSGGTLVAAESMLDGFLDQTGGEIAFEIASATDFDWLEVSENAVLDGAFRVELAGSYQPTLGELFPVFRSKSFDIESLSLTGPDADQFELVVHEFGVALRASLWGDYNGDGVVDAADYTVWRDGDPAADVDGDGFVDDFDYKVWKENYGLALQPAEFALTVPEPSELLLACLTAAAWRKPRGCQLLGFQRRGETGTMDC</sequence>
<evidence type="ECO:0000313" key="1">
    <source>
        <dbReference type="EMBL" id="TWT91796.1"/>
    </source>
</evidence>
<reference evidence="1 2" key="1">
    <citation type="submission" date="2019-02" db="EMBL/GenBank/DDBJ databases">
        <title>Deep-cultivation of Planctomycetes and their phenomic and genomic characterization uncovers novel biology.</title>
        <authorList>
            <person name="Wiegand S."/>
            <person name="Jogler M."/>
            <person name="Boedeker C."/>
            <person name="Pinto D."/>
            <person name="Vollmers J."/>
            <person name="Rivas-Marin E."/>
            <person name="Kohn T."/>
            <person name="Peeters S.H."/>
            <person name="Heuer A."/>
            <person name="Rast P."/>
            <person name="Oberbeckmann S."/>
            <person name="Bunk B."/>
            <person name="Jeske O."/>
            <person name="Meyerdierks A."/>
            <person name="Storesund J.E."/>
            <person name="Kallscheuer N."/>
            <person name="Luecker S."/>
            <person name="Lage O.M."/>
            <person name="Pohl T."/>
            <person name="Merkel B.J."/>
            <person name="Hornburger P."/>
            <person name="Mueller R.-W."/>
            <person name="Bruemmer F."/>
            <person name="Labrenz M."/>
            <person name="Spormann A.M."/>
            <person name="Op Den Camp H."/>
            <person name="Overmann J."/>
            <person name="Amann R."/>
            <person name="Jetten M.S.M."/>
            <person name="Mascher T."/>
            <person name="Medema M.H."/>
            <person name="Devos D.P."/>
            <person name="Kaster A.-K."/>
            <person name="Ovreas L."/>
            <person name="Rohde M."/>
            <person name="Galperin M.Y."/>
            <person name="Jogler C."/>
        </authorList>
    </citation>
    <scope>NUCLEOTIDE SEQUENCE [LARGE SCALE GENOMIC DNA]</scope>
    <source>
        <strain evidence="1 2">Pla108</strain>
    </source>
</reference>
<comment type="caution">
    <text evidence="1">The sequence shown here is derived from an EMBL/GenBank/DDBJ whole genome shotgun (WGS) entry which is preliminary data.</text>
</comment>
<dbReference type="PROSITE" id="PS00018">
    <property type="entry name" value="EF_HAND_1"/>
    <property type="match status" value="1"/>
</dbReference>
<dbReference type="InterPro" id="IPR011050">
    <property type="entry name" value="Pectin_lyase_fold/virulence"/>
</dbReference>
<dbReference type="AlphaFoldDB" id="A0A5C5ZXE2"/>
<protein>
    <submittedName>
        <fullName evidence="1">Uncharacterized protein</fullName>
    </submittedName>
</protein>
<proteinExistence type="predicted"/>
<dbReference type="SUPFAM" id="SSF63446">
    <property type="entry name" value="Type I dockerin domain"/>
    <property type="match status" value="1"/>
</dbReference>
<dbReference type="OrthoDB" id="290802at2"/>
<keyword evidence="2" id="KW-1185">Reference proteome</keyword>
<dbReference type="InterPro" id="IPR018247">
    <property type="entry name" value="EF_Hand_1_Ca_BS"/>
</dbReference>